<comment type="caution">
    <text evidence="3">The sequence shown here is derived from an EMBL/GenBank/DDBJ whole genome shotgun (WGS) entry which is preliminary data.</text>
</comment>
<dbReference type="InterPro" id="IPR042047">
    <property type="entry name" value="SleB_dom1"/>
</dbReference>
<sequence length="402" mass="42851">MAAGAFVVMLLAIAVALVAARGVDLPDTAWWEDSGGQDAAPANPAAPPLQKIVHDAEEFSADKLMPIEAKTAKEINASRPFTTLRSAAAAPFNSRLTGADRDRAITCLAIAGLYEAGGSADDQRPVMQVVLNRVRHPAWPNTVCGVVFQGAERATGCQFSFTCDGSMQRWRPSEAAVTRAKALAVKMLGKDVDERVGWATHYHTDWVVPYWSENLDKLTAVKTHLFFRWKGLWGTAPAFRGPVATTEPQIGQLAAFDPNHALGEAPPEGKDLVVDPSVFADLVAAGQAPAAAASVKPAVAYARPVVQMLAAEATPGRWALDAVAACEGKAECRVVGWAAGSERPWQLDSAGLASMPPDLIYVQTLRDRTQQVYWNCAKWPRTGTARCIAGSEQAASLALVAL</sequence>
<dbReference type="Gene3D" id="1.10.10.2520">
    <property type="entry name" value="Cell wall hydrolase SleB, domain 1"/>
    <property type="match status" value="1"/>
</dbReference>
<evidence type="ECO:0000256" key="1">
    <source>
        <dbReference type="SAM" id="SignalP"/>
    </source>
</evidence>
<dbReference type="OrthoDB" id="9785345at2"/>
<organism evidence="3 4">
    <name type="scientific">Aurantiacibacter xanthus</name>
    <dbReference type="NCBI Taxonomy" id="1784712"/>
    <lineage>
        <taxon>Bacteria</taxon>
        <taxon>Pseudomonadati</taxon>
        <taxon>Pseudomonadota</taxon>
        <taxon>Alphaproteobacteria</taxon>
        <taxon>Sphingomonadales</taxon>
        <taxon>Erythrobacteraceae</taxon>
        <taxon>Aurantiacibacter</taxon>
    </lineage>
</organism>
<feature type="signal peptide" evidence="1">
    <location>
        <begin position="1"/>
        <end position="19"/>
    </location>
</feature>
<dbReference type="InterPro" id="IPR011105">
    <property type="entry name" value="Cell_wall_hydrolase_SleB"/>
</dbReference>
<dbReference type="AlphaFoldDB" id="A0A3A1P7A3"/>
<keyword evidence="3" id="KW-0378">Hydrolase</keyword>
<evidence type="ECO:0000313" key="4">
    <source>
        <dbReference type="Proteomes" id="UP000265366"/>
    </source>
</evidence>
<dbReference type="EMBL" id="QXFM01000057">
    <property type="protein sequence ID" value="RIV89783.1"/>
    <property type="molecule type" value="Genomic_DNA"/>
</dbReference>
<protein>
    <submittedName>
        <fullName evidence="3">Cell wall hydrolase</fullName>
    </submittedName>
</protein>
<keyword evidence="4" id="KW-1185">Reference proteome</keyword>
<dbReference type="RefSeq" id="WP_119592146.1">
    <property type="nucleotide sequence ID" value="NZ_QXFM01000057.1"/>
</dbReference>
<feature type="domain" description="Cell wall hydrolase SleB" evidence="2">
    <location>
        <begin position="120"/>
        <end position="227"/>
    </location>
</feature>
<evidence type="ECO:0000259" key="2">
    <source>
        <dbReference type="Pfam" id="PF07486"/>
    </source>
</evidence>
<feature type="chain" id="PRO_5017382995" evidence="1">
    <location>
        <begin position="20"/>
        <end position="402"/>
    </location>
</feature>
<proteinExistence type="predicted"/>
<reference evidence="3 4" key="1">
    <citation type="submission" date="2018-08" db="EMBL/GenBank/DDBJ databases">
        <title>Erythrobacter zhengii sp.nov., a bacterium isolated from deep-sea sediment.</title>
        <authorList>
            <person name="Fang C."/>
            <person name="Wu Y.-H."/>
            <person name="Sun C."/>
            <person name="Wang H."/>
            <person name="Cheng H."/>
            <person name="Meng F.-X."/>
            <person name="Wang C.-S."/>
            <person name="Xu X.-W."/>
        </authorList>
    </citation>
    <scope>NUCLEOTIDE SEQUENCE [LARGE SCALE GENOMIC DNA]</scope>
    <source>
        <strain evidence="3 4">CCTCC AB 2015396</strain>
    </source>
</reference>
<name>A0A3A1P7A3_9SPHN</name>
<gene>
    <name evidence="3" type="ORF">D2V17_05735</name>
</gene>
<dbReference type="Pfam" id="PF07486">
    <property type="entry name" value="Hydrolase_2"/>
    <property type="match status" value="1"/>
</dbReference>
<accession>A0A3A1P7A3</accession>
<dbReference type="Proteomes" id="UP000265366">
    <property type="component" value="Unassembled WGS sequence"/>
</dbReference>
<keyword evidence="1" id="KW-0732">Signal</keyword>
<dbReference type="GO" id="GO:0016787">
    <property type="term" value="F:hydrolase activity"/>
    <property type="evidence" value="ECO:0007669"/>
    <property type="project" value="UniProtKB-KW"/>
</dbReference>
<evidence type="ECO:0000313" key="3">
    <source>
        <dbReference type="EMBL" id="RIV89783.1"/>
    </source>
</evidence>